<sequence length="278" mass="31029">MNIKRLDPSASPGAAFGDQLRRSRNERGWTQTQAGEHLGCTGSHLSGVENARKLPGRKFAIRADEVFGTGLTFQILWQAIKNRAFLEGFPEYAAKEAHATVLRIFQPRIVHGLLQTAEYAVAWESGNVLRGKASQEQADARVKLLLDRQRILAKPSRPTLSVIMDETCLRRPVGGPLVMIRQLRHLEDLAQQPKTTIQIAPDSLAEAHPLNHPVTLLTLPGRVVLGYTEGLQRGYLERDSETVVGWADDYDQLRVEALPRAASLAMIRRLREEYENAS</sequence>
<evidence type="ECO:0000313" key="3">
    <source>
        <dbReference type="Proteomes" id="UP000540506"/>
    </source>
</evidence>
<feature type="domain" description="HTH cro/C1-type" evidence="1">
    <location>
        <begin position="20"/>
        <end position="76"/>
    </location>
</feature>
<dbReference type="InterPro" id="IPR043917">
    <property type="entry name" value="DUF5753"/>
</dbReference>
<dbReference type="RefSeq" id="WP_184945344.1">
    <property type="nucleotide sequence ID" value="NZ_JACHJV010000002.1"/>
</dbReference>
<gene>
    <name evidence="2" type="ORF">FHR34_007398</name>
</gene>
<organism evidence="2 3">
    <name type="scientific">Kitasatospora kifunensis</name>
    <name type="common">Streptomyces kifunensis</name>
    <dbReference type="NCBI Taxonomy" id="58351"/>
    <lineage>
        <taxon>Bacteria</taxon>
        <taxon>Bacillati</taxon>
        <taxon>Actinomycetota</taxon>
        <taxon>Actinomycetes</taxon>
        <taxon>Kitasatosporales</taxon>
        <taxon>Streptomycetaceae</taxon>
        <taxon>Kitasatospora</taxon>
    </lineage>
</organism>
<dbReference type="Gene3D" id="1.10.260.40">
    <property type="entry name" value="lambda repressor-like DNA-binding domains"/>
    <property type="match status" value="1"/>
</dbReference>
<dbReference type="PROSITE" id="PS50943">
    <property type="entry name" value="HTH_CROC1"/>
    <property type="match status" value="1"/>
</dbReference>
<dbReference type="CDD" id="cd00093">
    <property type="entry name" value="HTH_XRE"/>
    <property type="match status" value="1"/>
</dbReference>
<proteinExistence type="predicted"/>
<keyword evidence="3" id="KW-1185">Reference proteome</keyword>
<evidence type="ECO:0000313" key="2">
    <source>
        <dbReference type="EMBL" id="MBB4928303.1"/>
    </source>
</evidence>
<dbReference type="AlphaFoldDB" id="A0A7W7VZP3"/>
<reference evidence="2 3" key="1">
    <citation type="submission" date="2020-08" db="EMBL/GenBank/DDBJ databases">
        <title>Sequencing the genomes of 1000 actinobacteria strains.</title>
        <authorList>
            <person name="Klenk H.-P."/>
        </authorList>
    </citation>
    <scope>NUCLEOTIDE SEQUENCE [LARGE SCALE GENOMIC DNA]</scope>
    <source>
        <strain evidence="2 3">DSM 41654</strain>
    </source>
</reference>
<dbReference type="SUPFAM" id="SSF47413">
    <property type="entry name" value="lambda repressor-like DNA-binding domains"/>
    <property type="match status" value="1"/>
</dbReference>
<dbReference type="InterPro" id="IPR010982">
    <property type="entry name" value="Lambda_DNA-bd_dom_sf"/>
</dbReference>
<protein>
    <submittedName>
        <fullName evidence="2">Transcriptional regulator with XRE-family HTH domain</fullName>
    </submittedName>
</protein>
<dbReference type="InterPro" id="IPR001387">
    <property type="entry name" value="Cro/C1-type_HTH"/>
</dbReference>
<accession>A0A7W7VZP3</accession>
<dbReference type="Proteomes" id="UP000540506">
    <property type="component" value="Unassembled WGS sequence"/>
</dbReference>
<dbReference type="SMART" id="SM00530">
    <property type="entry name" value="HTH_XRE"/>
    <property type="match status" value="1"/>
</dbReference>
<dbReference type="GO" id="GO:0003677">
    <property type="term" value="F:DNA binding"/>
    <property type="evidence" value="ECO:0007669"/>
    <property type="project" value="InterPro"/>
</dbReference>
<comment type="caution">
    <text evidence="2">The sequence shown here is derived from an EMBL/GenBank/DDBJ whole genome shotgun (WGS) entry which is preliminary data.</text>
</comment>
<dbReference type="EMBL" id="JACHJV010000002">
    <property type="protein sequence ID" value="MBB4928303.1"/>
    <property type="molecule type" value="Genomic_DNA"/>
</dbReference>
<name>A0A7W7VZP3_KITKI</name>
<evidence type="ECO:0000259" key="1">
    <source>
        <dbReference type="PROSITE" id="PS50943"/>
    </source>
</evidence>
<dbReference type="Pfam" id="PF13560">
    <property type="entry name" value="HTH_31"/>
    <property type="match status" value="1"/>
</dbReference>
<dbReference type="Pfam" id="PF19054">
    <property type="entry name" value="DUF5753"/>
    <property type="match status" value="1"/>
</dbReference>